<accession>A0AAV1I3R3</accession>
<evidence type="ECO:0000313" key="2">
    <source>
        <dbReference type="Proteomes" id="UP001314263"/>
    </source>
</evidence>
<evidence type="ECO:0000313" key="1">
    <source>
        <dbReference type="EMBL" id="CAK0770103.1"/>
    </source>
</evidence>
<gene>
    <name evidence="1" type="ORF">CVIRNUC_003734</name>
</gene>
<organism evidence="1 2">
    <name type="scientific">Coccomyxa viridis</name>
    <dbReference type="NCBI Taxonomy" id="1274662"/>
    <lineage>
        <taxon>Eukaryota</taxon>
        <taxon>Viridiplantae</taxon>
        <taxon>Chlorophyta</taxon>
        <taxon>core chlorophytes</taxon>
        <taxon>Trebouxiophyceae</taxon>
        <taxon>Trebouxiophyceae incertae sedis</taxon>
        <taxon>Coccomyxaceae</taxon>
        <taxon>Coccomyxa</taxon>
    </lineage>
</organism>
<dbReference type="AlphaFoldDB" id="A0AAV1I3R3"/>
<reference evidence="1 2" key="1">
    <citation type="submission" date="2023-10" db="EMBL/GenBank/DDBJ databases">
        <authorList>
            <person name="Maclean D."/>
            <person name="Macfadyen A."/>
        </authorList>
    </citation>
    <scope>NUCLEOTIDE SEQUENCE [LARGE SCALE GENOMIC DNA]</scope>
</reference>
<comment type="caution">
    <text evidence="1">The sequence shown here is derived from an EMBL/GenBank/DDBJ whole genome shotgun (WGS) entry which is preliminary data.</text>
</comment>
<protein>
    <submittedName>
        <fullName evidence="1">Uncharacterized protein</fullName>
    </submittedName>
</protein>
<name>A0AAV1I3R3_9CHLO</name>
<dbReference type="EMBL" id="CAUYUE010000004">
    <property type="protein sequence ID" value="CAK0770103.1"/>
    <property type="molecule type" value="Genomic_DNA"/>
</dbReference>
<keyword evidence="2" id="KW-1185">Reference proteome</keyword>
<sequence>MHSSTGDELMTAARLCLSRALHLPPKIFQMNEDSSRCTAFPLSANLSNLRGIVANPRTEEAVATACHEISGQIRRSESSQGGSLAHCSPAALFGLVKPEGASVRFSLNLSAVLQALSHEDLGWPDRDDVLAAIRISRCRDSCLLFATALGPVNEYFASRRRSQNEPPPSDARGVLGTGDRLNVAKSLIESAHRCIRTEDIAQAWIMSSRLESWTGPLGVSSHGIQSNVELMLVLQRNYGAGQVLHDSYVKEQPNFGALDVVPLLLADHVVLGARLP</sequence>
<dbReference type="Proteomes" id="UP001314263">
    <property type="component" value="Unassembled WGS sequence"/>
</dbReference>
<proteinExistence type="predicted"/>